<evidence type="ECO:0000256" key="1">
    <source>
        <dbReference type="SAM" id="SignalP"/>
    </source>
</evidence>
<feature type="chain" id="PRO_5016627857" evidence="1">
    <location>
        <begin position="31"/>
        <end position="170"/>
    </location>
</feature>
<organism evidence="2 3">
    <name type="scientific">Dietzia maris</name>
    <dbReference type="NCBI Taxonomy" id="37915"/>
    <lineage>
        <taxon>Bacteria</taxon>
        <taxon>Bacillati</taxon>
        <taxon>Actinomycetota</taxon>
        <taxon>Actinomycetes</taxon>
        <taxon>Mycobacteriales</taxon>
        <taxon>Dietziaceae</taxon>
        <taxon>Dietzia</taxon>
    </lineage>
</organism>
<name>A0A365PB84_9ACTN</name>
<dbReference type="EMBL" id="QNTT01000017">
    <property type="protein sequence ID" value="RBA36936.1"/>
    <property type="molecule type" value="Genomic_DNA"/>
</dbReference>
<dbReference type="RefSeq" id="WP_067719370.1">
    <property type="nucleotide sequence ID" value="NZ_JAPWIO010000010.1"/>
</dbReference>
<dbReference type="AlphaFoldDB" id="A0A365PB84"/>
<evidence type="ECO:0000313" key="3">
    <source>
        <dbReference type="Proteomes" id="UP000252187"/>
    </source>
</evidence>
<gene>
    <name evidence="2" type="ORF">DQ226_08205</name>
</gene>
<dbReference type="Proteomes" id="UP000252187">
    <property type="component" value="Unassembled WGS sequence"/>
</dbReference>
<accession>A0A365PB84</accession>
<reference evidence="2 3" key="1">
    <citation type="submission" date="2018-06" db="EMBL/GenBank/DDBJ databases">
        <title>Whole genome sequencing of four bacterial strains from South Shetland trench revealing bio-synthetic gene clusters.</title>
        <authorList>
            <person name="Abdel-Mageed W.M."/>
            <person name="Lehri B."/>
            <person name="Jarmusch S.A."/>
            <person name="Miranda K."/>
            <person name="Goodfellow M."/>
            <person name="Jaspars M."/>
            <person name="Karlyshev A.V."/>
        </authorList>
    </citation>
    <scope>NUCLEOTIDE SEQUENCE [LARGE SCALE GENOMIC DNA]</scope>
    <source>
        <strain evidence="2 3">SST1</strain>
    </source>
</reference>
<sequence>MRLSTKLGTSISTAALGAAAVLGGAGVAQAQSLGSLGSSAPDAVTLTVAGDTEAVGGEITNNTDGALTCTIGVSNAEVISAIENGIDDETSFDEANAAVATEREAANVLGQNALAFATVPAGETVTWSGIGSYGPAEDFRAGAADCGDEVAFAYEPGGLFGSLDMGSLGS</sequence>
<evidence type="ECO:0000313" key="2">
    <source>
        <dbReference type="EMBL" id="RBA36936.1"/>
    </source>
</evidence>
<proteinExistence type="predicted"/>
<protein>
    <submittedName>
        <fullName evidence="2">Uncharacterized protein</fullName>
    </submittedName>
</protein>
<feature type="signal peptide" evidence="1">
    <location>
        <begin position="1"/>
        <end position="30"/>
    </location>
</feature>
<keyword evidence="1" id="KW-0732">Signal</keyword>
<comment type="caution">
    <text evidence="2">The sequence shown here is derived from an EMBL/GenBank/DDBJ whole genome shotgun (WGS) entry which is preliminary data.</text>
</comment>